<organism evidence="2 3">
    <name type="scientific">Trifolium pratense</name>
    <name type="common">Red clover</name>
    <dbReference type="NCBI Taxonomy" id="57577"/>
    <lineage>
        <taxon>Eukaryota</taxon>
        <taxon>Viridiplantae</taxon>
        <taxon>Streptophyta</taxon>
        <taxon>Embryophyta</taxon>
        <taxon>Tracheophyta</taxon>
        <taxon>Spermatophyta</taxon>
        <taxon>Magnoliopsida</taxon>
        <taxon>eudicotyledons</taxon>
        <taxon>Gunneridae</taxon>
        <taxon>Pentapetalae</taxon>
        <taxon>rosids</taxon>
        <taxon>fabids</taxon>
        <taxon>Fabales</taxon>
        <taxon>Fabaceae</taxon>
        <taxon>Papilionoideae</taxon>
        <taxon>50 kb inversion clade</taxon>
        <taxon>NPAAA clade</taxon>
        <taxon>Hologalegina</taxon>
        <taxon>IRL clade</taxon>
        <taxon>Trifolieae</taxon>
        <taxon>Trifolium</taxon>
    </lineage>
</organism>
<dbReference type="EMBL" id="ASHM01087658">
    <property type="protein sequence ID" value="PNX62395.1"/>
    <property type="molecule type" value="Genomic_DNA"/>
</dbReference>
<dbReference type="InterPro" id="IPR056647">
    <property type="entry name" value="DUF7745"/>
</dbReference>
<protein>
    <recommendedName>
        <fullName evidence="1">DUF7745 domain-containing protein</fullName>
    </recommendedName>
</protein>
<evidence type="ECO:0000313" key="2">
    <source>
        <dbReference type="EMBL" id="PNX62395.1"/>
    </source>
</evidence>
<reference evidence="2 3" key="1">
    <citation type="journal article" date="2014" name="Am. J. Bot.">
        <title>Genome assembly and annotation for red clover (Trifolium pratense; Fabaceae).</title>
        <authorList>
            <person name="Istvanek J."/>
            <person name="Jaros M."/>
            <person name="Krenek A."/>
            <person name="Repkova J."/>
        </authorList>
    </citation>
    <scope>NUCLEOTIDE SEQUENCE [LARGE SCALE GENOMIC DNA]</scope>
    <source>
        <strain evidence="3">cv. Tatra</strain>
        <tissue evidence="2">Young leaves</tissue>
    </source>
</reference>
<gene>
    <name evidence="2" type="ORF">L195_g052959</name>
</gene>
<dbReference type="PANTHER" id="PTHR48201:SF12">
    <property type="entry name" value="AMINOTRANSFERASE-LIKE PLANT MOBILE DOMAIN-CONTAINING PROTEIN"/>
    <property type="match status" value="1"/>
</dbReference>
<proteinExistence type="predicted"/>
<reference evidence="2 3" key="2">
    <citation type="journal article" date="2017" name="Front. Plant Sci.">
        <title>Gene Classification and Mining of Molecular Markers Useful in Red Clover (Trifolium pratense) Breeding.</title>
        <authorList>
            <person name="Istvanek J."/>
            <person name="Dluhosova J."/>
            <person name="Dluhos P."/>
            <person name="Patkova L."/>
            <person name="Nedelnik J."/>
            <person name="Repkova J."/>
        </authorList>
    </citation>
    <scope>NUCLEOTIDE SEQUENCE [LARGE SCALE GENOMIC DNA]</scope>
    <source>
        <strain evidence="3">cv. Tatra</strain>
        <tissue evidence="2">Young leaves</tissue>
    </source>
</reference>
<dbReference type="Pfam" id="PF24924">
    <property type="entry name" value="DUF7745"/>
    <property type="match status" value="1"/>
</dbReference>
<dbReference type="ExpressionAtlas" id="A0A2K3K7X3">
    <property type="expression patterns" value="baseline"/>
</dbReference>
<evidence type="ECO:0000313" key="3">
    <source>
        <dbReference type="Proteomes" id="UP000236291"/>
    </source>
</evidence>
<accession>A0A2K3K7X3</accession>
<sequence>MDIGRRNTKKYSFRFPDLKELKELASLVVDPIKFKDRYGKLLTILKTTIEDELLNTLVRFYDPVY</sequence>
<dbReference type="Proteomes" id="UP000236291">
    <property type="component" value="Unassembled WGS sequence"/>
</dbReference>
<feature type="domain" description="DUF7745" evidence="1">
    <location>
        <begin position="21"/>
        <end position="65"/>
    </location>
</feature>
<name>A0A2K3K7X3_TRIPR</name>
<dbReference type="AlphaFoldDB" id="A0A2K3K7X3"/>
<comment type="caution">
    <text evidence="2">The sequence shown here is derived from an EMBL/GenBank/DDBJ whole genome shotgun (WGS) entry which is preliminary data.</text>
</comment>
<dbReference type="PANTHER" id="PTHR48201">
    <property type="entry name" value="PROTEIN, PUTATIVE-RELATED"/>
    <property type="match status" value="1"/>
</dbReference>
<evidence type="ECO:0000259" key="1">
    <source>
        <dbReference type="Pfam" id="PF24924"/>
    </source>
</evidence>